<dbReference type="InterPro" id="IPR032619">
    <property type="entry name" value="DUF4883"/>
</dbReference>
<keyword evidence="3" id="KW-1185">Reference proteome</keyword>
<dbReference type="PROSITE" id="PS51257">
    <property type="entry name" value="PROKAR_LIPOPROTEIN"/>
    <property type="match status" value="1"/>
</dbReference>
<evidence type="ECO:0000313" key="2">
    <source>
        <dbReference type="EMBL" id="MBL4932310.1"/>
    </source>
</evidence>
<sequence length="156" mass="18055">MKKVLAAFLACSLIFLLSGCSLKDPKYINLESKPSEQYYTQELKGKLSDSDDFKVSILDTNFYKEKQIPKEENKSFIDFINSIHPEYYKEASVDKTKRCLYKVYVTIKNSKYLLKVYENEVITIAPWDGAFDEDVLSELSIPPGQKLISICKHYIK</sequence>
<protein>
    <submittedName>
        <fullName evidence="2">DUF4883 family protein</fullName>
    </submittedName>
</protein>
<evidence type="ECO:0000313" key="3">
    <source>
        <dbReference type="Proteomes" id="UP000623681"/>
    </source>
</evidence>
<organism evidence="2 3">
    <name type="scientific">Clostridium paridis</name>
    <dbReference type="NCBI Taxonomy" id="2803863"/>
    <lineage>
        <taxon>Bacteria</taxon>
        <taxon>Bacillati</taxon>
        <taxon>Bacillota</taxon>
        <taxon>Clostridia</taxon>
        <taxon>Eubacteriales</taxon>
        <taxon>Clostridiaceae</taxon>
        <taxon>Clostridium</taxon>
    </lineage>
</organism>
<reference evidence="2" key="1">
    <citation type="submission" date="2021-01" db="EMBL/GenBank/DDBJ databases">
        <title>Genome public.</title>
        <authorList>
            <person name="Liu C."/>
            <person name="Sun Q."/>
        </authorList>
    </citation>
    <scope>NUCLEOTIDE SEQUENCE</scope>
    <source>
        <strain evidence="2">YIM B02565</strain>
    </source>
</reference>
<dbReference type="Proteomes" id="UP000623681">
    <property type="component" value="Unassembled WGS sequence"/>
</dbReference>
<name>A0A937K5G5_9CLOT</name>
<feature type="signal peptide" evidence="1">
    <location>
        <begin position="1"/>
        <end position="23"/>
    </location>
</feature>
<dbReference type="RefSeq" id="WP_202767675.1">
    <property type="nucleotide sequence ID" value="NZ_JAESWA010000022.1"/>
</dbReference>
<dbReference type="AlphaFoldDB" id="A0A937K5G5"/>
<evidence type="ECO:0000256" key="1">
    <source>
        <dbReference type="SAM" id="SignalP"/>
    </source>
</evidence>
<keyword evidence="1" id="KW-0732">Signal</keyword>
<gene>
    <name evidence="2" type="ORF">JK634_10870</name>
</gene>
<proteinExistence type="predicted"/>
<comment type="caution">
    <text evidence="2">The sequence shown here is derived from an EMBL/GenBank/DDBJ whole genome shotgun (WGS) entry which is preliminary data.</text>
</comment>
<accession>A0A937K5G5</accession>
<dbReference type="Pfam" id="PF16224">
    <property type="entry name" value="DUF4883"/>
    <property type="match status" value="1"/>
</dbReference>
<dbReference type="EMBL" id="JAESWA010000022">
    <property type="protein sequence ID" value="MBL4932310.1"/>
    <property type="molecule type" value="Genomic_DNA"/>
</dbReference>
<dbReference type="Gene3D" id="3.30.1490.410">
    <property type="entry name" value="Uncharacterised protein PF16224, DUF4883"/>
    <property type="match status" value="1"/>
</dbReference>
<dbReference type="CDD" id="cd15786">
    <property type="entry name" value="CPF_1278_like"/>
    <property type="match status" value="1"/>
</dbReference>
<feature type="chain" id="PRO_5037695683" evidence="1">
    <location>
        <begin position="24"/>
        <end position="156"/>
    </location>
</feature>